<dbReference type="Pfam" id="PF19952">
    <property type="entry name" value="DUF6414"/>
    <property type="match status" value="1"/>
</dbReference>
<dbReference type="EMBL" id="BCMF01000007">
    <property type="protein sequence ID" value="GAW99693.1"/>
    <property type="molecule type" value="Genomic_DNA"/>
</dbReference>
<dbReference type="InterPro" id="IPR045633">
    <property type="entry name" value="DUF6414"/>
</dbReference>
<sequence>MNMLSKKRRTNIKEYIYVDNVEINSILAQFEDGIPQVIKSIRQSTNTNTEQAGKNHQTNISGGAQLIAKGQAEQSWGKQHAEIQSNAEMNQEAIDTVYSDYAIDIIEQELESHNLLESDTKHSDGVFVKFTSQFSLLDLQSMRNTWTTNEIKPLVQMTDDYDESWDAAAESLKNSSIVLDNMFPETIFFKFPEAVAFAEKNNFRMSLIQLQMLTFSKRKVTILGKIESSVPNDESIDDIFGTENRLEESDDNIDLTALGQWGPALGVKMLKIFLGIKKGNRFIKPIAIYFE</sequence>
<proteinExistence type="predicted"/>
<accession>A0A1Z5ID11</accession>
<keyword evidence="2" id="KW-1185">Reference proteome</keyword>
<gene>
    <name evidence="1" type="ORF">IWT30_01663</name>
</gene>
<reference evidence="1 2" key="1">
    <citation type="submission" date="2015-11" db="EMBL/GenBank/DDBJ databases">
        <title>Draft genome sequences of new species of the genus Lactobacillus isolated from orchardgrass silage.</title>
        <authorList>
            <person name="Tohno M."/>
            <person name="Tanizawa Y."/>
            <person name="Arita M."/>
        </authorList>
    </citation>
    <scope>NUCLEOTIDE SEQUENCE [LARGE SCALE GENOMIC DNA]</scope>
    <source>
        <strain evidence="1 2">IWT30</strain>
    </source>
</reference>
<comment type="caution">
    <text evidence="1">The sequence shown here is derived from an EMBL/GenBank/DDBJ whole genome shotgun (WGS) entry which is preliminary data.</text>
</comment>
<organism evidence="1 2">
    <name type="scientific">Secundilactobacillus mixtipabuli</name>
    <dbReference type="NCBI Taxonomy" id="1435342"/>
    <lineage>
        <taxon>Bacteria</taxon>
        <taxon>Bacillati</taxon>
        <taxon>Bacillota</taxon>
        <taxon>Bacilli</taxon>
        <taxon>Lactobacillales</taxon>
        <taxon>Lactobacillaceae</taxon>
        <taxon>Secundilactobacillus</taxon>
    </lineage>
</organism>
<dbReference type="Proteomes" id="UP000198374">
    <property type="component" value="Unassembled WGS sequence"/>
</dbReference>
<name>A0A1Z5ID11_9LACO</name>
<evidence type="ECO:0000313" key="1">
    <source>
        <dbReference type="EMBL" id="GAW99693.1"/>
    </source>
</evidence>
<protein>
    <submittedName>
        <fullName evidence="1">Uncharacterized protein</fullName>
    </submittedName>
</protein>
<evidence type="ECO:0000313" key="2">
    <source>
        <dbReference type="Proteomes" id="UP000198374"/>
    </source>
</evidence>
<dbReference type="AlphaFoldDB" id="A0A1Z5ID11"/>